<sequence length="117" mass="12264">MKIAMPYINGNVNPHFGSSREFIIFDTSDGKVTGKKIINNETLHNHGGLARILKSEGVEVVITGGIGRPMINALHDAGFKVITGAAGEVEKVAGDYLTGQLVPAPAICSCGGKHDHA</sequence>
<name>A0A485M031_9ZZZZ</name>
<dbReference type="SUPFAM" id="SSF53146">
    <property type="entry name" value="Nitrogenase accessory factor-like"/>
    <property type="match status" value="1"/>
</dbReference>
<dbReference type="InterPro" id="IPR033913">
    <property type="entry name" value="MTH1175_dom"/>
</dbReference>
<organism evidence="2">
    <name type="scientific">anaerobic digester metagenome</name>
    <dbReference type="NCBI Taxonomy" id="1263854"/>
    <lineage>
        <taxon>unclassified sequences</taxon>
        <taxon>metagenomes</taxon>
        <taxon>ecological metagenomes</taxon>
    </lineage>
</organism>
<protein>
    <submittedName>
        <fullName evidence="2">Dinitrogenase iron-molybdenum cofactor</fullName>
    </submittedName>
</protein>
<reference evidence="2" key="1">
    <citation type="submission" date="2019-03" db="EMBL/GenBank/DDBJ databases">
        <authorList>
            <person name="Hao L."/>
        </authorList>
    </citation>
    <scope>NUCLEOTIDE SEQUENCE</scope>
</reference>
<accession>A0A485M031</accession>
<dbReference type="CDD" id="cd00851">
    <property type="entry name" value="MTH1175"/>
    <property type="match status" value="1"/>
</dbReference>
<dbReference type="InterPro" id="IPR036105">
    <property type="entry name" value="DiNase_FeMo-co_biosyn_sf"/>
</dbReference>
<dbReference type="Gene3D" id="3.30.420.130">
    <property type="entry name" value="Dinitrogenase iron-molybdenum cofactor biosynthesis domain"/>
    <property type="match status" value="1"/>
</dbReference>
<dbReference type="Pfam" id="PF02579">
    <property type="entry name" value="Nitro_FeMo-Co"/>
    <property type="match status" value="1"/>
</dbReference>
<gene>
    <name evidence="2" type="ORF">SCFA_2560002</name>
</gene>
<dbReference type="PANTHER" id="PTHR42983:SF1">
    <property type="entry name" value="IRON-MOLYBDENUM PROTEIN"/>
    <property type="match status" value="1"/>
</dbReference>
<dbReference type="AlphaFoldDB" id="A0A485M031"/>
<dbReference type="EMBL" id="CAADRN010000175">
    <property type="protein sequence ID" value="VFU14579.1"/>
    <property type="molecule type" value="Genomic_DNA"/>
</dbReference>
<proteinExistence type="predicted"/>
<feature type="domain" description="Dinitrogenase iron-molybdenum cofactor biosynthesis" evidence="1">
    <location>
        <begin position="10"/>
        <end position="97"/>
    </location>
</feature>
<dbReference type="InterPro" id="IPR003731">
    <property type="entry name" value="Di-Nase_FeMo-co_biosynth"/>
</dbReference>
<evidence type="ECO:0000313" key="2">
    <source>
        <dbReference type="EMBL" id="VFU14579.1"/>
    </source>
</evidence>
<evidence type="ECO:0000259" key="1">
    <source>
        <dbReference type="Pfam" id="PF02579"/>
    </source>
</evidence>
<dbReference type="PANTHER" id="PTHR42983">
    <property type="entry name" value="DINITROGENASE IRON-MOLYBDENUM COFACTOR PROTEIN-RELATED"/>
    <property type="match status" value="1"/>
</dbReference>